<reference evidence="3" key="1">
    <citation type="submission" date="2023-07" db="EMBL/GenBank/DDBJ databases">
        <title>Genome content predicts the carbon catabolic preferences of heterotrophic bacteria.</title>
        <authorList>
            <person name="Gralka M."/>
        </authorList>
    </citation>
    <scope>NUCLEOTIDE SEQUENCE</scope>
    <source>
        <strain evidence="3">G2M05</strain>
    </source>
</reference>
<feature type="chain" id="PRO_5043992647" evidence="1">
    <location>
        <begin position="24"/>
        <end position="404"/>
    </location>
</feature>
<proteinExistence type="predicted"/>
<dbReference type="RefSeq" id="WP_303499895.1">
    <property type="nucleotide sequence ID" value="NZ_JAUOPU010000012.1"/>
</dbReference>
<keyword evidence="1" id="KW-0732">Signal</keyword>
<dbReference type="InterPro" id="IPR005079">
    <property type="entry name" value="Peptidase_C45_hydrolase"/>
</dbReference>
<dbReference type="Pfam" id="PF03417">
    <property type="entry name" value="AAT"/>
    <property type="match status" value="1"/>
</dbReference>
<gene>
    <name evidence="3" type="ORF">Q4568_12760</name>
</gene>
<evidence type="ECO:0000313" key="3">
    <source>
        <dbReference type="EMBL" id="MDO6543410.1"/>
    </source>
</evidence>
<dbReference type="InterPro" id="IPR047801">
    <property type="entry name" value="Peptidase_C45"/>
</dbReference>
<evidence type="ECO:0000313" key="4">
    <source>
        <dbReference type="Proteomes" id="UP001170624"/>
    </source>
</evidence>
<feature type="domain" description="Peptidase C45 hydrolase" evidence="2">
    <location>
        <begin position="244"/>
        <end position="340"/>
    </location>
</feature>
<dbReference type="Gene3D" id="3.60.60.10">
    <property type="entry name" value="Penicillin V Acylase, Chain A"/>
    <property type="match status" value="1"/>
</dbReference>
<dbReference type="PANTHER" id="PTHR34180:SF1">
    <property type="entry name" value="BETA-ALANYL-DOPAMINE_CARCININE HYDROLASE"/>
    <property type="match status" value="1"/>
</dbReference>
<dbReference type="AlphaFoldDB" id="A0AAW7Y5W6"/>
<protein>
    <submittedName>
        <fullName evidence="3">C45 family peptidase</fullName>
    </submittedName>
</protein>
<sequence>MKTSIKSLAAIITLATTMGVASAASIEAVPGLNTAQPFYAPEVFIQQDSVPVIDLRNVPADEQGEIIMQQAGDKIELFIKNARRKFEVIGLDEVELAKKLKTTFENSKALNPSYIETIEAIAEQVNIDVIQLFALSQTDYAIVQSAKKSNKSEVDVKNGGCTTMAFTDTGVVGQTTDLASLDGGTGIILKKDDSIIAMTGFTGAGQTLGKNVGVVLNYIGHDTEGVALDSDMATDMSALVDAVAKTENVAEALKLVETHRTIVGMNLTIADKFGDAASVEMGKDGLLIKRGEQGVAHTNHSLREGGEEAMRAKLGVTMAREQTIASAFTFWRQEVAETFLKHTPEKNVDAMKYILSQKPIAQTAAYGSDFITINTNVLDTKKGCMNLAPGVSEWNDYTQVCFDK</sequence>
<evidence type="ECO:0000256" key="1">
    <source>
        <dbReference type="SAM" id="SignalP"/>
    </source>
</evidence>
<accession>A0AAW7Y5W6</accession>
<evidence type="ECO:0000259" key="2">
    <source>
        <dbReference type="Pfam" id="PF03417"/>
    </source>
</evidence>
<dbReference type="EMBL" id="JAUOPU010000012">
    <property type="protein sequence ID" value="MDO6543410.1"/>
    <property type="molecule type" value="Genomic_DNA"/>
</dbReference>
<name>A0AAW7Y5W6_9GAMM</name>
<feature type="signal peptide" evidence="1">
    <location>
        <begin position="1"/>
        <end position="23"/>
    </location>
</feature>
<dbReference type="PANTHER" id="PTHR34180">
    <property type="entry name" value="PEPTIDASE C45"/>
    <property type="match status" value="1"/>
</dbReference>
<comment type="caution">
    <text evidence="3">The sequence shown here is derived from an EMBL/GenBank/DDBJ whole genome shotgun (WGS) entry which is preliminary data.</text>
</comment>
<organism evidence="3 4">
    <name type="scientific">Photobacterium sanguinicancri</name>
    <dbReference type="NCBI Taxonomy" id="875932"/>
    <lineage>
        <taxon>Bacteria</taxon>
        <taxon>Pseudomonadati</taxon>
        <taxon>Pseudomonadota</taxon>
        <taxon>Gammaproteobacteria</taxon>
        <taxon>Vibrionales</taxon>
        <taxon>Vibrionaceae</taxon>
        <taxon>Photobacterium</taxon>
    </lineage>
</organism>
<dbReference type="Proteomes" id="UP001170624">
    <property type="component" value="Unassembled WGS sequence"/>
</dbReference>
<dbReference type="InterPro" id="IPR047794">
    <property type="entry name" value="C45_proenzyme-like"/>
</dbReference>
<dbReference type="NCBIfam" id="NF040521">
    <property type="entry name" value="C45_proenzyme"/>
    <property type="match status" value="1"/>
</dbReference>